<dbReference type="AlphaFoldDB" id="A0A8E5HP83"/>
<name>A0A8E5HP83_USTVR</name>
<evidence type="ECO:0000256" key="1">
    <source>
        <dbReference type="ARBA" id="ARBA00000971"/>
    </source>
</evidence>
<dbReference type="CDD" id="cd01926">
    <property type="entry name" value="cyclophilin_ABH_like"/>
    <property type="match status" value="1"/>
</dbReference>
<sequence>MLNLRRLVVSFALLVGVGLVLLSQTAEAAKGPRITSKVYFDIEIGGKPAGRIVMGLYGKTVPETAENFRALATGEKGYGYEGSMFHRVIKDFMIQGGDFTKGDGTGGKSIYGEKFKDENFKLKHTMKGLLSMANAGPDTNGSQFFITTVVTSWLDGRHVVFGQVLEGYSIVEMIENVKTLAGDKPEEAVKIVKSGELEVPPEGLEGSAGWADGVAPIENDVDGAVKATEGWSFLQKIALFGFVVAAALFYIRLRRSSSKMEYDLNKPLA</sequence>
<evidence type="ECO:0000259" key="6">
    <source>
        <dbReference type="PROSITE" id="PS50072"/>
    </source>
</evidence>
<dbReference type="PANTHER" id="PTHR11071:SF561">
    <property type="entry name" value="PEPTIDYL-PROLYL CIS-TRANS ISOMERASE D-RELATED"/>
    <property type="match status" value="1"/>
</dbReference>
<dbReference type="PANTHER" id="PTHR11071">
    <property type="entry name" value="PEPTIDYL-PROLYL CIS-TRANS ISOMERASE"/>
    <property type="match status" value="1"/>
</dbReference>
<evidence type="ECO:0000256" key="4">
    <source>
        <dbReference type="RuleBase" id="RU363019"/>
    </source>
</evidence>
<protein>
    <recommendedName>
        <fullName evidence="4">Peptidyl-prolyl cis-trans isomerase</fullName>
        <shortName evidence="4">PPIase</shortName>
        <ecNumber evidence="4">5.2.1.8</ecNumber>
    </recommendedName>
</protein>
<feature type="transmembrane region" description="Helical" evidence="5">
    <location>
        <begin position="233"/>
        <end position="251"/>
    </location>
</feature>
<dbReference type="InterPro" id="IPR002130">
    <property type="entry name" value="Cyclophilin-type_PPIase_dom"/>
</dbReference>
<comment type="function">
    <text evidence="4">PPIases accelerate the folding of proteins. It catalyzes the cis-trans isomerization of proline imidic peptide bonds in oligopeptides.</text>
</comment>
<reference evidence="7" key="1">
    <citation type="submission" date="2020-03" db="EMBL/GenBank/DDBJ databases">
        <title>A mixture of massive structural variations and highly conserved coding sequences in Ustilaginoidea virens genome.</title>
        <authorList>
            <person name="Zhang K."/>
            <person name="Zhao Z."/>
            <person name="Zhang Z."/>
            <person name="Li Y."/>
            <person name="Hsiang T."/>
            <person name="Sun W."/>
        </authorList>
    </citation>
    <scope>NUCLEOTIDE SEQUENCE</scope>
    <source>
        <strain evidence="7">UV-8b</strain>
    </source>
</reference>
<dbReference type="GO" id="GO:0016018">
    <property type="term" value="F:cyclosporin A binding"/>
    <property type="evidence" value="ECO:0007669"/>
    <property type="project" value="TreeGrafter"/>
</dbReference>
<keyword evidence="4" id="KW-0732">Signal</keyword>
<gene>
    <name evidence="7" type="ORF">UV8b_03183</name>
</gene>
<dbReference type="EMBL" id="CP072754">
    <property type="protein sequence ID" value="QUC18942.1"/>
    <property type="molecule type" value="Genomic_DNA"/>
</dbReference>
<feature type="chain" id="PRO_5034800658" description="Peptidyl-prolyl cis-trans isomerase" evidence="4">
    <location>
        <begin position="29"/>
        <end position="269"/>
    </location>
</feature>
<dbReference type="RefSeq" id="XP_042996615.1">
    <property type="nucleotide sequence ID" value="XM_043140681.1"/>
</dbReference>
<dbReference type="OrthoDB" id="193499at2759"/>
<feature type="domain" description="PPIase cyclophilin-type" evidence="6">
    <location>
        <begin position="39"/>
        <end position="196"/>
    </location>
</feature>
<evidence type="ECO:0000256" key="5">
    <source>
        <dbReference type="SAM" id="Phobius"/>
    </source>
</evidence>
<dbReference type="GO" id="GO:0005783">
    <property type="term" value="C:endoplasmic reticulum"/>
    <property type="evidence" value="ECO:0007669"/>
    <property type="project" value="TreeGrafter"/>
</dbReference>
<feature type="signal peptide" evidence="4">
    <location>
        <begin position="1"/>
        <end position="28"/>
    </location>
</feature>
<dbReference type="GO" id="GO:0000324">
    <property type="term" value="C:fungal-type vacuole"/>
    <property type="evidence" value="ECO:0007669"/>
    <property type="project" value="TreeGrafter"/>
</dbReference>
<keyword evidence="5" id="KW-0812">Transmembrane</keyword>
<keyword evidence="5" id="KW-0472">Membrane</keyword>
<dbReference type="PRINTS" id="PR00153">
    <property type="entry name" value="CSAPPISMRASE"/>
</dbReference>
<keyword evidence="3 4" id="KW-0413">Isomerase</keyword>
<dbReference type="GeneID" id="66063961"/>
<dbReference type="InterPro" id="IPR029000">
    <property type="entry name" value="Cyclophilin-like_dom_sf"/>
</dbReference>
<evidence type="ECO:0000256" key="3">
    <source>
        <dbReference type="ARBA" id="ARBA00023235"/>
    </source>
</evidence>
<dbReference type="Gene3D" id="2.40.100.10">
    <property type="entry name" value="Cyclophilin-like"/>
    <property type="match status" value="1"/>
</dbReference>
<proteinExistence type="inferred from homology"/>
<dbReference type="FunFam" id="2.40.100.10:FF:000001">
    <property type="entry name" value="Peptidyl-prolyl cis-trans isomerase"/>
    <property type="match status" value="1"/>
</dbReference>
<keyword evidence="2 4" id="KW-0697">Rotamase</keyword>
<evidence type="ECO:0000313" key="7">
    <source>
        <dbReference type="EMBL" id="QUC18942.1"/>
    </source>
</evidence>
<keyword evidence="8" id="KW-1185">Reference proteome</keyword>
<organism evidence="7 8">
    <name type="scientific">Ustilaginoidea virens</name>
    <name type="common">Rice false smut fungus</name>
    <name type="synonym">Villosiclava virens</name>
    <dbReference type="NCBI Taxonomy" id="1159556"/>
    <lineage>
        <taxon>Eukaryota</taxon>
        <taxon>Fungi</taxon>
        <taxon>Dikarya</taxon>
        <taxon>Ascomycota</taxon>
        <taxon>Pezizomycotina</taxon>
        <taxon>Sordariomycetes</taxon>
        <taxon>Hypocreomycetidae</taxon>
        <taxon>Hypocreales</taxon>
        <taxon>Clavicipitaceae</taxon>
        <taxon>Ustilaginoidea</taxon>
    </lineage>
</organism>
<accession>A0A8E5HP83</accession>
<keyword evidence="5" id="KW-1133">Transmembrane helix</keyword>
<evidence type="ECO:0000313" key="8">
    <source>
        <dbReference type="Proteomes" id="UP000027002"/>
    </source>
</evidence>
<dbReference type="GO" id="GO:0003755">
    <property type="term" value="F:peptidyl-prolyl cis-trans isomerase activity"/>
    <property type="evidence" value="ECO:0007669"/>
    <property type="project" value="UniProtKB-UniRule"/>
</dbReference>
<dbReference type="InterPro" id="IPR020892">
    <property type="entry name" value="Cyclophilin-type_PPIase_CS"/>
</dbReference>
<comment type="catalytic activity">
    <reaction evidence="1 4">
        <text>[protein]-peptidylproline (omega=180) = [protein]-peptidylproline (omega=0)</text>
        <dbReference type="Rhea" id="RHEA:16237"/>
        <dbReference type="Rhea" id="RHEA-COMP:10747"/>
        <dbReference type="Rhea" id="RHEA-COMP:10748"/>
        <dbReference type="ChEBI" id="CHEBI:83833"/>
        <dbReference type="ChEBI" id="CHEBI:83834"/>
        <dbReference type="EC" id="5.2.1.8"/>
    </reaction>
</comment>
<dbReference type="EC" id="5.2.1.8" evidence="4"/>
<comment type="similarity">
    <text evidence="4">Belongs to the cyclophilin-type PPIase family.</text>
</comment>
<dbReference type="GO" id="GO:0006457">
    <property type="term" value="P:protein folding"/>
    <property type="evidence" value="ECO:0007669"/>
    <property type="project" value="InterPro"/>
</dbReference>
<dbReference type="SUPFAM" id="SSF50891">
    <property type="entry name" value="Cyclophilin-like"/>
    <property type="match status" value="1"/>
</dbReference>
<evidence type="ECO:0000256" key="2">
    <source>
        <dbReference type="ARBA" id="ARBA00023110"/>
    </source>
</evidence>
<dbReference type="PROSITE" id="PS00170">
    <property type="entry name" value="CSA_PPIASE_1"/>
    <property type="match status" value="1"/>
</dbReference>
<dbReference type="KEGG" id="uvi:66063961"/>
<dbReference type="Pfam" id="PF00160">
    <property type="entry name" value="Pro_isomerase"/>
    <property type="match status" value="1"/>
</dbReference>
<dbReference type="PROSITE" id="PS50072">
    <property type="entry name" value="CSA_PPIASE_2"/>
    <property type="match status" value="1"/>
</dbReference>
<dbReference type="Proteomes" id="UP000027002">
    <property type="component" value="Chromosome 2"/>
</dbReference>